<dbReference type="KEGG" id="gtn:GTNG_2015"/>
<dbReference type="Pfam" id="PF06283">
    <property type="entry name" value="ThuA"/>
    <property type="match status" value="1"/>
</dbReference>
<evidence type="ECO:0000256" key="1">
    <source>
        <dbReference type="SAM" id="MobiDB-lite"/>
    </source>
</evidence>
<dbReference type="InterPro" id="IPR029010">
    <property type="entry name" value="ThuA-like"/>
</dbReference>
<gene>
    <name evidence="3" type="ordered locus">GTNG_2015</name>
</gene>
<proteinExistence type="predicted"/>
<name>A4IPW3_GEOTN</name>
<dbReference type="EMBL" id="CP000557">
    <property type="protein sequence ID" value="ABO67367.1"/>
    <property type="molecule type" value="Genomic_DNA"/>
</dbReference>
<evidence type="ECO:0000259" key="2">
    <source>
        <dbReference type="Pfam" id="PF06283"/>
    </source>
</evidence>
<dbReference type="HOGENOM" id="CLU_084426_0_0_9"/>
<dbReference type="Gene3D" id="3.40.50.880">
    <property type="match status" value="1"/>
</dbReference>
<dbReference type="AlphaFoldDB" id="A4IPW3"/>
<dbReference type="InterPro" id="IPR009381">
    <property type="entry name" value="Trehalose_catabolism_ThuA_prok"/>
</dbReference>
<accession>A4IPW3</accession>
<dbReference type="InterPro" id="IPR029062">
    <property type="entry name" value="Class_I_gatase-like"/>
</dbReference>
<dbReference type="SUPFAM" id="SSF52317">
    <property type="entry name" value="Class I glutamine amidotransferase-like"/>
    <property type="match status" value="1"/>
</dbReference>
<organism evidence="3 4">
    <name type="scientific">Geobacillus thermodenitrificans (strain NG80-2)</name>
    <dbReference type="NCBI Taxonomy" id="420246"/>
    <lineage>
        <taxon>Bacteria</taxon>
        <taxon>Bacillati</taxon>
        <taxon>Bacillota</taxon>
        <taxon>Bacilli</taxon>
        <taxon>Bacillales</taxon>
        <taxon>Anoxybacillaceae</taxon>
        <taxon>Geobacillus</taxon>
    </lineage>
</organism>
<protein>
    <recommendedName>
        <fullName evidence="2">ThuA-like domain-containing protein</fullName>
    </recommendedName>
</protein>
<evidence type="ECO:0000313" key="4">
    <source>
        <dbReference type="Proteomes" id="UP000001578"/>
    </source>
</evidence>
<dbReference type="eggNOG" id="COG4813">
    <property type="taxonomic scope" value="Bacteria"/>
</dbReference>
<reference evidence="3 4" key="1">
    <citation type="journal article" date="2007" name="Proc. Natl. Acad. Sci. U.S.A.">
        <title>Genome and proteome of long-chain alkane degrading Geobacillus thermodenitrificans NG80-2 isolated from a deep-subsurface oil reservoir.</title>
        <authorList>
            <person name="Feng L."/>
            <person name="Wang W."/>
            <person name="Cheng J."/>
            <person name="Ren Y."/>
            <person name="Zhao G."/>
            <person name="Gao C."/>
            <person name="Tang Y."/>
            <person name="Liu X."/>
            <person name="Han W."/>
            <person name="Peng X."/>
            <person name="Liu R."/>
            <person name="Wang L."/>
        </authorList>
    </citation>
    <scope>NUCLEOTIDE SEQUENCE [LARGE SCALE GENOMIC DNA]</scope>
    <source>
        <strain evidence="3 4">NG80-2</strain>
    </source>
</reference>
<sequence>MHRPNKGNKSESNGKRSTTLCMPRQTEIQSRGDHHMTTPIRVVVWNEFRHEKKNEKVRAIYPEGMHTAIANYLAEVGFDTATAVLDEPEHGLTDEGLDRCDVLVWWGHIAHDEVKDEVVERIHRRVLEGMGLIVLHSGHFSKIFKKLMGTTCNLKWREADEKERLWVVAPGHPIVEGIGPYIELEQEEMYGEFFDIPEPDETIFISWFEGGEVFRSGCTFTRGKGKIFYFRPGHETYPTYHHPDVLKVIANAVRWAAPVNRGEIIFGNVKPLEPIKAKQGGAAR</sequence>
<dbReference type="Proteomes" id="UP000001578">
    <property type="component" value="Chromosome"/>
</dbReference>
<feature type="region of interest" description="Disordered" evidence="1">
    <location>
        <begin position="1"/>
        <end position="21"/>
    </location>
</feature>
<feature type="domain" description="ThuA-like" evidence="2">
    <location>
        <begin position="41"/>
        <end position="256"/>
    </location>
</feature>
<evidence type="ECO:0000313" key="3">
    <source>
        <dbReference type="EMBL" id="ABO67367.1"/>
    </source>
</evidence>
<dbReference type="PIRSF" id="PIRSF030013">
    <property type="entry name" value="ThuA"/>
    <property type="match status" value="1"/>
</dbReference>
<dbReference type="CDD" id="cd03142">
    <property type="entry name" value="GATase1_ThuA"/>
    <property type="match status" value="1"/>
</dbReference>